<reference evidence="1" key="1">
    <citation type="submission" date="2022-01" db="EMBL/GenBank/DDBJ databases">
        <title>Genome-Based Taxonomic Classification of the Phylum Actinobacteria.</title>
        <authorList>
            <person name="Gao Y."/>
        </authorList>
    </citation>
    <scope>NUCLEOTIDE SEQUENCE</scope>
    <source>
        <strain evidence="1">KLBMP 8922</strain>
    </source>
</reference>
<dbReference type="InterPro" id="IPR043504">
    <property type="entry name" value="Peptidase_S1_PA_chymotrypsin"/>
</dbReference>
<gene>
    <name evidence="1" type="ORF">LZ495_20570</name>
</gene>
<dbReference type="InterPro" id="IPR018114">
    <property type="entry name" value="TRYPSIN_HIS"/>
</dbReference>
<name>A0AA41Q286_9ACTN</name>
<protein>
    <submittedName>
        <fullName evidence="1">S1 family peptidase</fullName>
    </submittedName>
</protein>
<comment type="caution">
    <text evidence="1">The sequence shown here is derived from an EMBL/GenBank/DDBJ whole genome shotgun (WGS) entry which is preliminary data.</text>
</comment>
<proteinExistence type="predicted"/>
<dbReference type="PROSITE" id="PS00134">
    <property type="entry name" value="TRYPSIN_HIS"/>
    <property type="match status" value="1"/>
</dbReference>
<dbReference type="GO" id="GO:0004252">
    <property type="term" value="F:serine-type endopeptidase activity"/>
    <property type="evidence" value="ECO:0007669"/>
    <property type="project" value="InterPro"/>
</dbReference>
<keyword evidence="2" id="KW-1185">Reference proteome</keyword>
<dbReference type="SUPFAM" id="SSF50494">
    <property type="entry name" value="Trypsin-like serine proteases"/>
    <property type="match status" value="1"/>
</dbReference>
<organism evidence="1 2">
    <name type="scientific">Yinghuangia soli</name>
    <dbReference type="NCBI Taxonomy" id="2908204"/>
    <lineage>
        <taxon>Bacteria</taxon>
        <taxon>Bacillati</taxon>
        <taxon>Actinomycetota</taxon>
        <taxon>Actinomycetes</taxon>
        <taxon>Kitasatosporales</taxon>
        <taxon>Streptomycetaceae</taxon>
        <taxon>Yinghuangia</taxon>
    </lineage>
</organism>
<dbReference type="GO" id="GO:0006508">
    <property type="term" value="P:proteolysis"/>
    <property type="evidence" value="ECO:0007669"/>
    <property type="project" value="InterPro"/>
</dbReference>
<evidence type="ECO:0000313" key="1">
    <source>
        <dbReference type="EMBL" id="MCF2529595.1"/>
    </source>
</evidence>
<dbReference type="InterPro" id="IPR009003">
    <property type="entry name" value="Peptidase_S1_PA"/>
</dbReference>
<evidence type="ECO:0000313" key="2">
    <source>
        <dbReference type="Proteomes" id="UP001165378"/>
    </source>
</evidence>
<accession>A0AA41Q286</accession>
<dbReference type="Proteomes" id="UP001165378">
    <property type="component" value="Unassembled WGS sequence"/>
</dbReference>
<dbReference type="EMBL" id="JAKFHA010000012">
    <property type="protein sequence ID" value="MCF2529595.1"/>
    <property type="molecule type" value="Genomic_DNA"/>
</dbReference>
<dbReference type="Gene3D" id="2.40.10.10">
    <property type="entry name" value="Trypsin-like serine proteases"/>
    <property type="match status" value="2"/>
</dbReference>
<dbReference type="RefSeq" id="WP_235053963.1">
    <property type="nucleotide sequence ID" value="NZ_JAKFHA010000012.1"/>
</dbReference>
<dbReference type="AlphaFoldDB" id="A0AA41Q286"/>
<sequence>MASDEQPEHLGPLRGLANAVDTVGRSSAAAIYSGIALDVDAGCVDVYLTDLGQAKTVLDAARMLDGTIDTGLARFRQGRHTKAEMCQARDRVFRARRELGIESIAVPVDGGALKVRVADVEAAREAAGQPTATGRSTAAEAGVELAFEPAVEGSDMSRLADTPPWVAGAALTDRAWNSAAEPWMCTSGVPTRRTSDDRPFLITAAHCFRNGHSIYSGWYRDSSGAYVRNYIGRIAARAGLLDAVAVDTSGTGVTAGWEWDGPRQSSFLLELTSSAYSFQGDYVSHDGYTSGVVGRIEVVAPDVYWTGTDGVLHRGVEGRRKGGEAIREGDSGSLVFGVTDGTRQARGISSWGGGGAIRWTEVVDIYRHWGLRLAPP</sequence>